<evidence type="ECO:0000256" key="7">
    <source>
        <dbReference type="ARBA" id="ARBA00023237"/>
    </source>
</evidence>
<dbReference type="NCBIfam" id="TIGR01782">
    <property type="entry name" value="TonB-Xanth-Caul"/>
    <property type="match status" value="1"/>
</dbReference>
<dbReference type="PANTHER" id="PTHR40980:SF3">
    <property type="entry name" value="TONB-DEPENDENT RECEPTOR-LIKE BETA-BARREL DOMAIN-CONTAINING PROTEIN"/>
    <property type="match status" value="1"/>
</dbReference>
<dbReference type="PANTHER" id="PTHR40980">
    <property type="entry name" value="PLUG DOMAIN-CONTAINING PROTEIN"/>
    <property type="match status" value="1"/>
</dbReference>
<dbReference type="GO" id="GO:0009279">
    <property type="term" value="C:cell outer membrane"/>
    <property type="evidence" value="ECO:0007669"/>
    <property type="project" value="UniProtKB-SubCell"/>
</dbReference>
<dbReference type="InterPro" id="IPR036942">
    <property type="entry name" value="Beta-barrel_TonB_sf"/>
</dbReference>
<feature type="domain" description="TonB-dependent receptor plug" evidence="12">
    <location>
        <begin position="82"/>
        <end position="191"/>
    </location>
</feature>
<evidence type="ECO:0000256" key="4">
    <source>
        <dbReference type="ARBA" id="ARBA00022692"/>
    </source>
</evidence>
<dbReference type="AlphaFoldDB" id="A0A7Z2S9N4"/>
<dbReference type="Pfam" id="PF07715">
    <property type="entry name" value="Plug"/>
    <property type="match status" value="1"/>
</dbReference>
<keyword evidence="10" id="KW-0732">Signal</keyword>
<evidence type="ECO:0000256" key="10">
    <source>
        <dbReference type="SAM" id="SignalP"/>
    </source>
</evidence>
<feature type="signal peptide" evidence="10">
    <location>
        <begin position="1"/>
        <end position="27"/>
    </location>
</feature>
<dbReference type="InterPro" id="IPR010104">
    <property type="entry name" value="TonB_rcpt_bac"/>
</dbReference>
<name>A0A7Z2S9N4_9SPHN</name>
<proteinExistence type="inferred from homology"/>
<dbReference type="InterPro" id="IPR039426">
    <property type="entry name" value="TonB-dep_rcpt-like"/>
</dbReference>
<evidence type="ECO:0000256" key="3">
    <source>
        <dbReference type="ARBA" id="ARBA00022452"/>
    </source>
</evidence>
<dbReference type="InterPro" id="IPR037066">
    <property type="entry name" value="Plug_dom_sf"/>
</dbReference>
<keyword evidence="14" id="KW-1185">Reference proteome</keyword>
<evidence type="ECO:0000256" key="9">
    <source>
        <dbReference type="RuleBase" id="RU003357"/>
    </source>
</evidence>
<dbReference type="Pfam" id="PF00593">
    <property type="entry name" value="TonB_dep_Rec_b-barrel"/>
    <property type="match status" value="1"/>
</dbReference>
<evidence type="ECO:0000256" key="2">
    <source>
        <dbReference type="ARBA" id="ARBA00022448"/>
    </source>
</evidence>
<keyword evidence="6 8" id="KW-0472">Membrane</keyword>
<evidence type="ECO:0000313" key="13">
    <source>
        <dbReference type="EMBL" id="QHL91932.1"/>
    </source>
</evidence>
<evidence type="ECO:0000256" key="5">
    <source>
        <dbReference type="ARBA" id="ARBA00023077"/>
    </source>
</evidence>
<dbReference type="InterPro" id="IPR012910">
    <property type="entry name" value="Plug_dom"/>
</dbReference>
<accession>A0A7Z2S9N4</accession>
<evidence type="ECO:0000259" key="11">
    <source>
        <dbReference type="Pfam" id="PF00593"/>
    </source>
</evidence>
<feature type="domain" description="TonB-dependent receptor-like beta-barrel" evidence="11">
    <location>
        <begin position="445"/>
        <end position="882"/>
    </location>
</feature>
<keyword evidence="3 8" id="KW-1134">Transmembrane beta strand</keyword>
<organism evidence="13 14">
    <name type="scientific">Sphingomonas changnyeongensis</name>
    <dbReference type="NCBI Taxonomy" id="2698679"/>
    <lineage>
        <taxon>Bacteria</taxon>
        <taxon>Pseudomonadati</taxon>
        <taxon>Pseudomonadota</taxon>
        <taxon>Alphaproteobacteria</taxon>
        <taxon>Sphingomonadales</taxon>
        <taxon>Sphingomonadaceae</taxon>
        <taxon>Sphingomonas</taxon>
    </lineage>
</organism>
<sequence length="915" mass="98467">MTKHNHLFSAASLAAILIAGTPGAVLAASPDAAADVAAADPAQTAAAQNSGSQNSGGQNGDEIVVQGFRSSIAQSLQAKRLTDMVADVLSAEDIGKFPDKNVAEALQRVPGIVINREFGEGERVSLRGTAPNLTKTLVNGHGIATADWFILDQLSATRSFNYLTLPSEIVGKLEVFKSPQADIEEGGIGGTINVNTRRPLDLDRWTVSASAQAVYTERSGKVDPQASGMVSWKNADETFGILLGAVYQKRQIRRDGVEVLGYQDVTVGGQTAQIPALIGSALFQQTRERYGGNIELQFKPSDDLEIIATGLYSRFNADNVNANYLAWTSNALGGGGTLTNPTVANGTVVRGTVTSTPGGRAAVYDVIDRDAFADTWSGDLDVTWQVGDSARLHLKGGYTKAKGATNSQPFYEGAAPGAFTFDITGRVPQVRFTGIDPNRPSDLIFDFASLHKIDNIDEETYFYADLEKDVDWGPITALKFGGKYTDHLREARFLATTFGGFFIPLSTRGCGGAPCTSASFAGGSLPDDFLANIALPGTLTSYFAVDRGKLRSILNGQPASVRERVINPPENYSITERTYGGYVMAKIGGEGEKVRGNFGVRIIRTDQISRGNLLGVPANTPGAIANPFGTYLPVEINQSYTDILPSANLAFDVSPTVVVRVAAGRTVTRPDYTDIVPRVSLNPGALTGDGGDPNVRPYRANGADLSIEWYPDRDTIVAAALYYRDIQSYIVNRTVQERFPVQTGTPNLSRCTLINAGQQLYNCLFDINRRSNGAGGTNKGFELQVSRPIWGGFGAVVNYTYSDAQSESGDPIPGNSKHALNLTGYYENDRLSARLSYNYRSAFFINIDRASPLNQAATDTLDASISYKLTDNVSLTADAVNLTNTKIFQYAGTTDRFRALYDNGRIFYAGVRVRY</sequence>
<evidence type="ECO:0000259" key="12">
    <source>
        <dbReference type="Pfam" id="PF07715"/>
    </source>
</evidence>
<comment type="subcellular location">
    <subcellularLocation>
        <location evidence="1 8">Cell outer membrane</location>
        <topology evidence="1 8">Multi-pass membrane protein</topology>
    </subcellularLocation>
</comment>
<dbReference type="Gene3D" id="2.170.130.10">
    <property type="entry name" value="TonB-dependent receptor, plug domain"/>
    <property type="match status" value="1"/>
</dbReference>
<dbReference type="Gene3D" id="2.40.170.20">
    <property type="entry name" value="TonB-dependent receptor, beta-barrel domain"/>
    <property type="match status" value="1"/>
</dbReference>
<dbReference type="PROSITE" id="PS52016">
    <property type="entry name" value="TONB_DEPENDENT_REC_3"/>
    <property type="match status" value="1"/>
</dbReference>
<gene>
    <name evidence="13" type="ORF">GVO57_10910</name>
</gene>
<evidence type="ECO:0000256" key="6">
    <source>
        <dbReference type="ARBA" id="ARBA00023136"/>
    </source>
</evidence>
<keyword evidence="5 9" id="KW-0798">TonB box</keyword>
<dbReference type="CDD" id="cd01347">
    <property type="entry name" value="ligand_gated_channel"/>
    <property type="match status" value="1"/>
</dbReference>
<reference evidence="13 14" key="1">
    <citation type="submission" date="2020-01" db="EMBL/GenBank/DDBJ databases">
        <title>Sphingomonas sp. C33 whole genome sequece.</title>
        <authorList>
            <person name="Park C."/>
        </authorList>
    </citation>
    <scope>NUCLEOTIDE SEQUENCE [LARGE SCALE GENOMIC DNA]</scope>
    <source>
        <strain evidence="13 14">C33</strain>
    </source>
</reference>
<comment type="similarity">
    <text evidence="8 9">Belongs to the TonB-dependent receptor family.</text>
</comment>
<dbReference type="Proteomes" id="UP000464468">
    <property type="component" value="Chromosome"/>
</dbReference>
<evidence type="ECO:0000256" key="8">
    <source>
        <dbReference type="PROSITE-ProRule" id="PRU01360"/>
    </source>
</evidence>
<evidence type="ECO:0000313" key="14">
    <source>
        <dbReference type="Proteomes" id="UP000464468"/>
    </source>
</evidence>
<keyword evidence="7 8" id="KW-0998">Cell outer membrane</keyword>
<protein>
    <submittedName>
        <fullName evidence="13">TonB-dependent receptor</fullName>
    </submittedName>
</protein>
<dbReference type="EMBL" id="CP047895">
    <property type="protein sequence ID" value="QHL91932.1"/>
    <property type="molecule type" value="Genomic_DNA"/>
</dbReference>
<feature type="chain" id="PRO_5031402496" evidence="10">
    <location>
        <begin position="28"/>
        <end position="915"/>
    </location>
</feature>
<dbReference type="SUPFAM" id="SSF56935">
    <property type="entry name" value="Porins"/>
    <property type="match status" value="1"/>
</dbReference>
<evidence type="ECO:0000256" key="1">
    <source>
        <dbReference type="ARBA" id="ARBA00004571"/>
    </source>
</evidence>
<dbReference type="InterPro" id="IPR000531">
    <property type="entry name" value="Beta-barrel_TonB"/>
</dbReference>
<dbReference type="KEGG" id="schy:GVO57_10910"/>
<keyword evidence="13" id="KW-0675">Receptor</keyword>
<keyword evidence="2 8" id="KW-0813">Transport</keyword>
<keyword evidence="4 8" id="KW-0812">Transmembrane</keyword>